<keyword evidence="1" id="KW-0732">Signal</keyword>
<dbReference type="SUPFAM" id="SSF49503">
    <property type="entry name" value="Cupredoxins"/>
    <property type="match status" value="1"/>
</dbReference>
<evidence type="ECO:0000256" key="1">
    <source>
        <dbReference type="SAM" id="SignalP"/>
    </source>
</evidence>
<keyword evidence="3" id="KW-1185">Reference proteome</keyword>
<dbReference type="InterPro" id="IPR008972">
    <property type="entry name" value="Cupredoxin"/>
</dbReference>
<evidence type="ECO:0000313" key="3">
    <source>
        <dbReference type="Proteomes" id="UP000559987"/>
    </source>
</evidence>
<dbReference type="Proteomes" id="UP000559987">
    <property type="component" value="Unassembled WGS sequence"/>
</dbReference>
<protein>
    <submittedName>
        <fullName evidence="2">Plastocyanin</fullName>
    </submittedName>
</protein>
<comment type="caution">
    <text evidence="2">The sequence shown here is derived from an EMBL/GenBank/DDBJ whole genome shotgun (WGS) entry which is preliminary data.</text>
</comment>
<dbReference type="Gene3D" id="2.60.40.420">
    <property type="entry name" value="Cupredoxins - blue copper proteins"/>
    <property type="match status" value="1"/>
</dbReference>
<feature type="signal peptide" evidence="1">
    <location>
        <begin position="1"/>
        <end position="21"/>
    </location>
</feature>
<sequence length="213" mass="23401">MPAQKVCFCCCLCLFAASAWGDFRVTVVDVEGKPAPDVVVLAPSVKSERPPARVTIDQRDMQFVPHVIVAPLGEPVHFPNSDKTRHQVYSFSAPNNFELKLYRQQDAPPVSFASEGVVELGCNIHDSMKGYIFVTRVSSHGVTNAQGLVSLPGVVNYPTELQIWYPALGSKSPKAVELQADGVLTLDHAVQASVVNKPSSLRDRLQRFKRQND</sequence>
<organism evidence="2 3">
    <name type="scientific">Simiduia aestuariiviva</name>
    <dbReference type="NCBI Taxonomy" id="1510459"/>
    <lineage>
        <taxon>Bacteria</taxon>
        <taxon>Pseudomonadati</taxon>
        <taxon>Pseudomonadota</taxon>
        <taxon>Gammaproteobacteria</taxon>
        <taxon>Cellvibrionales</taxon>
        <taxon>Cellvibrionaceae</taxon>
        <taxon>Simiduia</taxon>
    </lineage>
</organism>
<evidence type="ECO:0000313" key="2">
    <source>
        <dbReference type="EMBL" id="MBB3169979.1"/>
    </source>
</evidence>
<proteinExistence type="predicted"/>
<reference evidence="2 3" key="1">
    <citation type="submission" date="2020-08" db="EMBL/GenBank/DDBJ databases">
        <title>Genomic Encyclopedia of Type Strains, Phase III (KMG-III): the genomes of soil and plant-associated and newly described type strains.</title>
        <authorList>
            <person name="Whitman W."/>
        </authorList>
    </citation>
    <scope>NUCLEOTIDE SEQUENCE [LARGE SCALE GENOMIC DNA]</scope>
    <source>
        <strain evidence="2 3">CECT 8571</strain>
    </source>
</reference>
<dbReference type="EMBL" id="JACHXZ010000004">
    <property type="protein sequence ID" value="MBB3169979.1"/>
    <property type="molecule type" value="Genomic_DNA"/>
</dbReference>
<dbReference type="AlphaFoldDB" id="A0A839UU72"/>
<feature type="chain" id="PRO_5032885152" evidence="1">
    <location>
        <begin position="22"/>
        <end position="213"/>
    </location>
</feature>
<accession>A0A839UU72</accession>
<dbReference type="RefSeq" id="WP_183911455.1">
    <property type="nucleotide sequence ID" value="NZ_JACHXZ010000004.1"/>
</dbReference>
<name>A0A839UU72_9GAMM</name>
<gene>
    <name evidence="2" type="ORF">FHS30_003192</name>
</gene>